<reference evidence="2 3" key="1">
    <citation type="journal article" date="2016" name="Nat. Commun.">
        <title>Thousands of microbial genomes shed light on interconnected biogeochemical processes in an aquifer system.</title>
        <authorList>
            <person name="Anantharaman K."/>
            <person name="Brown C.T."/>
            <person name="Hug L.A."/>
            <person name="Sharon I."/>
            <person name="Castelle C.J."/>
            <person name="Probst A.J."/>
            <person name="Thomas B.C."/>
            <person name="Singh A."/>
            <person name="Wilkins M.J."/>
            <person name="Karaoz U."/>
            <person name="Brodie E.L."/>
            <person name="Williams K.H."/>
            <person name="Hubbard S.S."/>
            <person name="Banfield J.F."/>
        </authorList>
    </citation>
    <scope>NUCLEOTIDE SEQUENCE [LARGE SCALE GENOMIC DNA]</scope>
</reference>
<keyword evidence="1" id="KW-0472">Membrane</keyword>
<organism evidence="2 3">
    <name type="scientific">Candidatus Daviesbacteria bacterium RIFCSPHIGHO2_02_FULL_43_12</name>
    <dbReference type="NCBI Taxonomy" id="1797776"/>
    <lineage>
        <taxon>Bacteria</taxon>
        <taxon>Candidatus Daviesiibacteriota</taxon>
    </lineage>
</organism>
<keyword evidence="1" id="KW-1133">Transmembrane helix</keyword>
<feature type="transmembrane region" description="Helical" evidence="1">
    <location>
        <begin position="138"/>
        <end position="163"/>
    </location>
</feature>
<dbReference type="AlphaFoldDB" id="A0A1F5KHP5"/>
<evidence type="ECO:0008006" key="4">
    <source>
        <dbReference type="Google" id="ProtNLM"/>
    </source>
</evidence>
<name>A0A1F5KHP5_9BACT</name>
<dbReference type="Proteomes" id="UP000177328">
    <property type="component" value="Unassembled WGS sequence"/>
</dbReference>
<feature type="transmembrane region" description="Helical" evidence="1">
    <location>
        <begin position="77"/>
        <end position="94"/>
    </location>
</feature>
<proteinExistence type="predicted"/>
<comment type="caution">
    <text evidence="2">The sequence shown here is derived from an EMBL/GenBank/DDBJ whole genome shotgun (WGS) entry which is preliminary data.</text>
</comment>
<evidence type="ECO:0000256" key="1">
    <source>
        <dbReference type="SAM" id="Phobius"/>
    </source>
</evidence>
<evidence type="ECO:0000313" key="3">
    <source>
        <dbReference type="Proteomes" id="UP000177328"/>
    </source>
</evidence>
<protein>
    <recommendedName>
        <fullName evidence="4">TVP38/TMEM64 family membrane protein</fullName>
    </recommendedName>
</protein>
<accession>A0A1F5KHP5</accession>
<sequence length="208" mass="23281">MPISRRYKRLVKDLIFICSLALAVFILKSGALHQFILSFFPLTIFSAFLAGFFFSSFLTAAIGTAAFIVLAPLSSPLLIALFGALGAMTGDLIIVNLFRRMSLKEFPLVGLASQVTRVIFVFYHIDLNELRNFEKKRFVKLIFFLHSHFFRSWVLPFIGALVISSPLPDEIGLAILGLSHISYLKIAVISYFFNCLGILAIVLITRIV</sequence>
<gene>
    <name evidence="2" type="ORF">A3D25_00160</name>
</gene>
<feature type="transmembrane region" description="Helical" evidence="1">
    <location>
        <begin position="42"/>
        <end position="70"/>
    </location>
</feature>
<evidence type="ECO:0000313" key="2">
    <source>
        <dbReference type="EMBL" id="OGE40463.1"/>
    </source>
</evidence>
<keyword evidence="1" id="KW-0812">Transmembrane</keyword>
<feature type="transmembrane region" description="Helical" evidence="1">
    <location>
        <begin position="14"/>
        <end position="36"/>
    </location>
</feature>
<feature type="transmembrane region" description="Helical" evidence="1">
    <location>
        <begin position="183"/>
        <end position="204"/>
    </location>
</feature>
<dbReference type="EMBL" id="MFDD01000009">
    <property type="protein sequence ID" value="OGE40463.1"/>
    <property type="molecule type" value="Genomic_DNA"/>
</dbReference>